<dbReference type="Gene3D" id="3.30.1370.60">
    <property type="entry name" value="Hypothetical oxidoreductase yiak, domain 2"/>
    <property type="match status" value="1"/>
</dbReference>
<name>A0ABM1B0U1_LIMPO</name>
<keyword evidence="2" id="KW-0560">Oxidoreductase</keyword>
<accession>A0ABM1B0U1</accession>
<dbReference type="InterPro" id="IPR036111">
    <property type="entry name" value="Mal/L-sulfo/L-lacto_DH-like_sf"/>
</dbReference>
<gene>
    <name evidence="4" type="primary">LOC106457588</name>
</gene>
<evidence type="ECO:0000256" key="2">
    <source>
        <dbReference type="ARBA" id="ARBA00023002"/>
    </source>
</evidence>
<dbReference type="Proteomes" id="UP000694941">
    <property type="component" value="Unplaced"/>
</dbReference>
<evidence type="ECO:0000256" key="1">
    <source>
        <dbReference type="ARBA" id="ARBA00006056"/>
    </source>
</evidence>
<dbReference type="Gene3D" id="1.10.1530.10">
    <property type="match status" value="1"/>
</dbReference>
<reference evidence="4" key="1">
    <citation type="submission" date="2025-08" db="UniProtKB">
        <authorList>
            <consortium name="RefSeq"/>
        </authorList>
    </citation>
    <scope>IDENTIFICATION</scope>
    <source>
        <tissue evidence="4">Muscle</tissue>
    </source>
</reference>
<comment type="similarity">
    <text evidence="1">Belongs to the LDH2/MDH2 oxidoreductase family.</text>
</comment>
<dbReference type="SUPFAM" id="SSF89733">
    <property type="entry name" value="L-sulfolactate dehydrogenase-like"/>
    <property type="match status" value="1"/>
</dbReference>
<dbReference type="InterPro" id="IPR043143">
    <property type="entry name" value="Mal/L-sulf/L-lact_DH-like_NADP"/>
</dbReference>
<evidence type="ECO:0000313" key="4">
    <source>
        <dbReference type="RefSeq" id="XP_013772479.1"/>
    </source>
</evidence>
<dbReference type="GeneID" id="106457588"/>
<organism evidence="3 4">
    <name type="scientific">Limulus polyphemus</name>
    <name type="common">Atlantic horseshoe crab</name>
    <dbReference type="NCBI Taxonomy" id="6850"/>
    <lineage>
        <taxon>Eukaryota</taxon>
        <taxon>Metazoa</taxon>
        <taxon>Ecdysozoa</taxon>
        <taxon>Arthropoda</taxon>
        <taxon>Chelicerata</taxon>
        <taxon>Merostomata</taxon>
        <taxon>Xiphosura</taxon>
        <taxon>Limulidae</taxon>
        <taxon>Limulus</taxon>
    </lineage>
</organism>
<dbReference type="PANTHER" id="PTHR11091:SF0">
    <property type="entry name" value="MALATE DEHYDROGENASE"/>
    <property type="match status" value="1"/>
</dbReference>
<dbReference type="InterPro" id="IPR043144">
    <property type="entry name" value="Mal/L-sulf/L-lact_DH-like_ah"/>
</dbReference>
<dbReference type="PANTHER" id="PTHR11091">
    <property type="entry name" value="OXIDOREDUCTASE-RELATED"/>
    <property type="match status" value="1"/>
</dbReference>
<sequence length="413" mass="45009">MFHIHVNKVLDVVRRPFCLSNESLCVVSAKKFKVKLRYMSNYRNMASQDTYSTVKHGGGSRVVSVPEIRCFMERCMTKVGTRESDAKALAEVLVAGDNRGHFSHGLNRLEMYVNDVQKKICCVEGQPEIINETAATAYIDGKNLLGPVVGNFSMKLAIKKAKESGIGWVVAKGSNHYGIAGWYSMMACKEGLLGMSFTNTSPFVAPTRGKKAVLGTNPITLAAPAKDGDSFVLDMATCAVALGKIEMQDRKNESIPEGWGMNSEGKITTDPKEVLNGGSLLPLGGAEHTSGYKGYGLAIMVEVFCGLLAGATYGPNIRRWLDTSKIADLGQCFVAINPDVFAPGFQDRMSDLMEICRNQEPAEGESKILVPGDPEREHIAKCEAQGGIRYHENQIKYIMNLAEKLGVKPPQMA</sequence>
<dbReference type="RefSeq" id="XP_013772479.1">
    <property type="nucleotide sequence ID" value="XM_013917025.2"/>
</dbReference>
<protein>
    <submittedName>
        <fullName evidence="4">Uncharacterized protein LOC106457588</fullName>
    </submittedName>
</protein>
<dbReference type="Pfam" id="PF02615">
    <property type="entry name" value="Ldh_2"/>
    <property type="match status" value="1"/>
</dbReference>
<evidence type="ECO:0000313" key="3">
    <source>
        <dbReference type="Proteomes" id="UP000694941"/>
    </source>
</evidence>
<proteinExistence type="inferred from homology"/>
<dbReference type="InterPro" id="IPR003767">
    <property type="entry name" value="Malate/L-lactate_DH-like"/>
</dbReference>
<keyword evidence="3" id="KW-1185">Reference proteome</keyword>